<keyword evidence="10" id="KW-1185">Reference proteome</keyword>
<proteinExistence type="inferred from homology"/>
<dbReference type="InterPro" id="IPR005198">
    <property type="entry name" value="Glyco_hydro_76"/>
</dbReference>
<dbReference type="PANTHER" id="PTHR12145">
    <property type="entry name" value="MANNAN ENDO-1,6-ALPHA-MANNOSIDASE DCW1"/>
    <property type="match status" value="1"/>
</dbReference>
<evidence type="ECO:0000256" key="1">
    <source>
        <dbReference type="ARBA" id="ARBA00001452"/>
    </source>
</evidence>
<dbReference type="EC" id="3.2.1.101" evidence="3"/>
<dbReference type="RefSeq" id="XP_056495496.1">
    <property type="nucleotide sequence ID" value="XM_056648365.1"/>
</dbReference>
<dbReference type="InterPro" id="IPR014480">
    <property type="entry name" value="Mannan-1_6-alpha_mannosidase"/>
</dbReference>
<evidence type="ECO:0000256" key="3">
    <source>
        <dbReference type="ARBA" id="ARBA00012350"/>
    </source>
</evidence>
<comment type="similarity">
    <text evidence="2">Belongs to the glycosyl hydrolase 76 family.</text>
</comment>
<dbReference type="AlphaFoldDB" id="A0A9W9NIW2"/>
<protein>
    <recommendedName>
        <fullName evidence="3">mannan endo-1,6-alpha-mannosidase</fullName>
        <ecNumber evidence="3">3.2.1.101</ecNumber>
    </recommendedName>
</protein>
<dbReference type="Gene3D" id="1.50.10.20">
    <property type="match status" value="1"/>
</dbReference>
<feature type="compositionally biased region" description="Low complexity" evidence="8">
    <location>
        <begin position="108"/>
        <end position="126"/>
    </location>
</feature>
<reference evidence="9" key="2">
    <citation type="journal article" date="2023" name="IMA Fungus">
        <title>Comparative genomic study of the Penicillium genus elucidates a diverse pangenome and 15 lateral gene transfer events.</title>
        <authorList>
            <person name="Petersen C."/>
            <person name="Sorensen T."/>
            <person name="Nielsen M.R."/>
            <person name="Sondergaard T.E."/>
            <person name="Sorensen J.L."/>
            <person name="Fitzpatrick D.A."/>
            <person name="Frisvad J.C."/>
            <person name="Nielsen K.L."/>
        </authorList>
    </citation>
    <scope>NUCLEOTIDE SEQUENCE</scope>
    <source>
        <strain evidence="9">IBT 23319</strain>
    </source>
</reference>
<dbReference type="Pfam" id="PF03663">
    <property type="entry name" value="Glyco_hydro_76"/>
    <property type="match status" value="2"/>
</dbReference>
<organism evidence="9 10">
    <name type="scientific">Penicillium citrinum</name>
    <dbReference type="NCBI Taxonomy" id="5077"/>
    <lineage>
        <taxon>Eukaryota</taxon>
        <taxon>Fungi</taxon>
        <taxon>Dikarya</taxon>
        <taxon>Ascomycota</taxon>
        <taxon>Pezizomycotina</taxon>
        <taxon>Eurotiomycetes</taxon>
        <taxon>Eurotiomycetidae</taxon>
        <taxon>Eurotiales</taxon>
        <taxon>Aspergillaceae</taxon>
        <taxon>Penicillium</taxon>
    </lineage>
</organism>
<keyword evidence="6" id="KW-0325">Glycoprotein</keyword>
<gene>
    <name evidence="9" type="ORF">N7469_009460</name>
</gene>
<dbReference type="EMBL" id="JAPQKT010000009">
    <property type="protein sequence ID" value="KAJ5220573.1"/>
    <property type="molecule type" value="Genomic_DNA"/>
</dbReference>
<evidence type="ECO:0000256" key="4">
    <source>
        <dbReference type="ARBA" id="ARBA00022729"/>
    </source>
</evidence>
<dbReference type="Proteomes" id="UP001147733">
    <property type="component" value="Unassembled WGS sequence"/>
</dbReference>
<evidence type="ECO:0000256" key="5">
    <source>
        <dbReference type="ARBA" id="ARBA00022801"/>
    </source>
</evidence>
<reference evidence="9" key="1">
    <citation type="submission" date="2022-11" db="EMBL/GenBank/DDBJ databases">
        <authorList>
            <person name="Petersen C."/>
        </authorList>
    </citation>
    <scope>NUCLEOTIDE SEQUENCE</scope>
    <source>
        <strain evidence="9">IBT 23319</strain>
    </source>
</reference>
<dbReference type="GeneID" id="81387532"/>
<dbReference type="GO" id="GO:0009272">
    <property type="term" value="P:fungal-type cell wall biogenesis"/>
    <property type="evidence" value="ECO:0007669"/>
    <property type="project" value="TreeGrafter"/>
</dbReference>
<evidence type="ECO:0000256" key="2">
    <source>
        <dbReference type="ARBA" id="ARBA00009699"/>
    </source>
</evidence>
<dbReference type="SUPFAM" id="SSF48208">
    <property type="entry name" value="Six-hairpin glycosidases"/>
    <property type="match status" value="1"/>
</dbReference>
<evidence type="ECO:0000313" key="9">
    <source>
        <dbReference type="EMBL" id="KAJ5220573.1"/>
    </source>
</evidence>
<keyword evidence="7" id="KW-0326">Glycosidase</keyword>
<keyword evidence="4" id="KW-0732">Signal</keyword>
<evidence type="ECO:0000256" key="6">
    <source>
        <dbReference type="ARBA" id="ARBA00023180"/>
    </source>
</evidence>
<comment type="caution">
    <text evidence="9">The sequence shown here is derived from an EMBL/GenBank/DDBJ whole genome shotgun (WGS) entry which is preliminary data.</text>
</comment>
<accession>A0A9W9NIW2</accession>
<evidence type="ECO:0000256" key="7">
    <source>
        <dbReference type="ARBA" id="ARBA00023295"/>
    </source>
</evidence>
<feature type="region of interest" description="Disordered" evidence="8">
    <location>
        <begin position="106"/>
        <end position="126"/>
    </location>
</feature>
<keyword evidence="5" id="KW-0378">Hydrolase</keyword>
<dbReference type="PANTHER" id="PTHR12145:SF36">
    <property type="entry name" value="MANNAN ENDO-1,6-ALPHA-MANNOSIDASE DCW1"/>
    <property type="match status" value="1"/>
</dbReference>
<dbReference type="GO" id="GO:0008496">
    <property type="term" value="F:mannan endo-1,6-alpha-mannosidase activity"/>
    <property type="evidence" value="ECO:0007669"/>
    <property type="project" value="UniProtKB-EC"/>
</dbReference>
<sequence>MAAAERNFTNPSSETPGYVSMVQAVFDERTHRWDMTACQISLRWQLFGMMDRLQKRHSNGCLFDVAARLARYTGNATYAEWATKAWDWTKSVGLITPDWQVSMEQRTTRTTSTLSSNSSDMTSPSSDLQFVNVEDTARWPLGRCNHFFSKNESSKDVMYEPPCELIGKCNVDQLSFKAYISPNTRILSLAPHTYEECHEWL</sequence>
<evidence type="ECO:0000256" key="8">
    <source>
        <dbReference type="SAM" id="MobiDB-lite"/>
    </source>
</evidence>
<name>A0A9W9NIW2_PENCI</name>
<evidence type="ECO:0000313" key="10">
    <source>
        <dbReference type="Proteomes" id="UP001147733"/>
    </source>
</evidence>
<dbReference type="InterPro" id="IPR008928">
    <property type="entry name" value="6-hairpin_glycosidase_sf"/>
</dbReference>
<dbReference type="GO" id="GO:0016052">
    <property type="term" value="P:carbohydrate catabolic process"/>
    <property type="evidence" value="ECO:0007669"/>
    <property type="project" value="InterPro"/>
</dbReference>
<feature type="non-terminal residue" evidence="9">
    <location>
        <position position="1"/>
    </location>
</feature>
<comment type="catalytic activity">
    <reaction evidence="1">
        <text>Random hydrolysis of (1-&gt;6)-alpha-D-mannosidic linkages in unbranched (1-&gt;6)-mannans.</text>
        <dbReference type="EC" id="3.2.1.101"/>
    </reaction>
</comment>